<evidence type="ECO:0000313" key="2">
    <source>
        <dbReference type="EMBL" id="WWD19730.1"/>
    </source>
</evidence>
<dbReference type="RefSeq" id="XP_031861665.1">
    <property type="nucleotide sequence ID" value="XM_032004063.1"/>
</dbReference>
<proteinExistence type="predicted"/>
<evidence type="ECO:0000256" key="1">
    <source>
        <dbReference type="SAM" id="MobiDB-lite"/>
    </source>
</evidence>
<organism evidence="2 3">
    <name type="scientific">Kwoniella shandongensis</name>
    <dbReference type="NCBI Taxonomy" id="1734106"/>
    <lineage>
        <taxon>Eukaryota</taxon>
        <taxon>Fungi</taxon>
        <taxon>Dikarya</taxon>
        <taxon>Basidiomycota</taxon>
        <taxon>Agaricomycotina</taxon>
        <taxon>Tremellomycetes</taxon>
        <taxon>Tremellales</taxon>
        <taxon>Cryptococcaceae</taxon>
        <taxon>Kwoniella</taxon>
    </lineage>
</organism>
<reference evidence="2" key="1">
    <citation type="submission" date="2017-08" db="EMBL/GenBank/DDBJ databases">
        <authorList>
            <person name="Cuomo C."/>
            <person name="Billmyre B."/>
            <person name="Heitman J."/>
        </authorList>
    </citation>
    <scope>NUCLEOTIDE SEQUENCE</scope>
    <source>
        <strain evidence="2">CBS 12478</strain>
    </source>
</reference>
<name>A0A5M6C0S2_9TREE</name>
<feature type="compositionally biased region" description="Basic and acidic residues" evidence="1">
    <location>
        <begin position="350"/>
        <end position="362"/>
    </location>
</feature>
<reference evidence="2" key="2">
    <citation type="submission" date="2024-01" db="EMBL/GenBank/DDBJ databases">
        <title>Comparative genomics of Cryptococcus and Kwoniella reveals pathogenesis evolution and contrasting modes of karyotype evolution via chromosome fusion or intercentromeric recombination.</title>
        <authorList>
            <person name="Coelho M.A."/>
            <person name="David-Palma M."/>
            <person name="Shea T."/>
            <person name="Bowers K."/>
            <person name="McGinley-Smith S."/>
            <person name="Mohammad A.W."/>
            <person name="Gnirke A."/>
            <person name="Yurkov A.M."/>
            <person name="Nowrousian M."/>
            <person name="Sun S."/>
            <person name="Cuomo C.A."/>
            <person name="Heitman J."/>
        </authorList>
    </citation>
    <scope>NUCLEOTIDE SEQUENCE</scope>
    <source>
        <strain evidence="2">CBS 12478</strain>
    </source>
</reference>
<sequence>MSYIPGTPTTPLGFTLPDNKASDSHSRSLPWQHDSAHNFETSSPFLHNPSQVPITPQAINPNDLFLSSRTPITPSPLVNFGLSSTSVFASSPIGNGLEVQVLDDSEEEEEVDMGCDRGDDDGTYCEKVEKGALGVTVASNRLQAIALTPSHLSSDPQVSLLPSIPSDIEPKPIASPLLQIPTLPPANSQKSQTKKSRARRSKQKSKTLPVSSATKKTPSVRRMILNEAQASRFRCLPSKATPGDKHAVAEKQKKKMVLPPTSTSPLHPVGVSIPVSSQRSACQRRIAHATLIASPASSFDVESEGSLYVGSPSPSFIELNDHYPPFSPTKPTTSSSKRKVKSFCPVLPKTEGDLPQEKEMPKLKGKASRRFGEGRRSQNQRAQKTYREKVKNRNILVEDFTVKLLCLCKVHAKKGVFHSKVETLKTQFLTELCHMDEAYSQIFVAKLEAPHQEP</sequence>
<feature type="compositionally biased region" description="Low complexity" evidence="1">
    <location>
        <begin position="1"/>
        <end position="17"/>
    </location>
</feature>
<dbReference type="KEGG" id="ksn:43588194"/>
<evidence type="ECO:0000313" key="3">
    <source>
        <dbReference type="Proteomes" id="UP000322225"/>
    </source>
</evidence>
<feature type="region of interest" description="Disordered" evidence="1">
    <location>
        <begin position="321"/>
        <end position="340"/>
    </location>
</feature>
<dbReference type="Proteomes" id="UP000322225">
    <property type="component" value="Chromosome 7"/>
</dbReference>
<gene>
    <name evidence="2" type="ORF">CI109_104194</name>
</gene>
<feature type="compositionally biased region" description="Basic residues" evidence="1">
    <location>
        <begin position="192"/>
        <end position="205"/>
    </location>
</feature>
<dbReference type="EMBL" id="CP144057">
    <property type="protein sequence ID" value="WWD19730.1"/>
    <property type="molecule type" value="Genomic_DNA"/>
</dbReference>
<accession>A0A5M6C0S2</accession>
<feature type="region of interest" description="Disordered" evidence="1">
    <location>
        <begin position="348"/>
        <end position="386"/>
    </location>
</feature>
<dbReference type="AlphaFoldDB" id="A0A5M6C0S2"/>
<dbReference type="GeneID" id="43588194"/>
<feature type="compositionally biased region" description="Polar residues" evidence="1">
    <location>
        <begin position="208"/>
        <end position="217"/>
    </location>
</feature>
<protein>
    <submittedName>
        <fullName evidence="2">Uncharacterized protein</fullName>
    </submittedName>
</protein>
<feature type="region of interest" description="Disordered" evidence="1">
    <location>
        <begin position="172"/>
        <end position="219"/>
    </location>
</feature>
<feature type="region of interest" description="Disordered" evidence="1">
    <location>
        <begin position="1"/>
        <end position="36"/>
    </location>
</feature>
<keyword evidence="3" id="KW-1185">Reference proteome</keyword>